<dbReference type="AlphaFoldDB" id="S7TA94"/>
<comment type="caution">
    <text evidence="2">The sequence shown here is derived from an EMBL/GenBank/DDBJ whole genome shotgun (WGS) entry which is preliminary data.</text>
</comment>
<dbReference type="STRING" id="897.B2D07_10590"/>
<evidence type="ECO:0000256" key="1">
    <source>
        <dbReference type="SAM" id="Phobius"/>
    </source>
</evidence>
<reference evidence="2 3" key="1">
    <citation type="journal article" date="2013" name="Genome Announc.">
        <title>Draft genome sequences for three mercury-methylating, sulfate-reducing bacteria.</title>
        <authorList>
            <person name="Brown S.D."/>
            <person name="Hurt R.A.Jr."/>
            <person name="Gilmour C.C."/>
            <person name="Elias D.A."/>
        </authorList>
    </citation>
    <scope>NUCLEOTIDE SEQUENCE [LARGE SCALE GENOMIC DNA]</scope>
    <source>
        <strain evidence="2 3">DSM 2059</strain>
    </source>
</reference>
<dbReference type="Proteomes" id="UP000014977">
    <property type="component" value="Unassembled WGS sequence"/>
</dbReference>
<accession>S7TA94</accession>
<evidence type="ECO:0000313" key="3">
    <source>
        <dbReference type="Proteomes" id="UP000014977"/>
    </source>
</evidence>
<feature type="transmembrane region" description="Helical" evidence="1">
    <location>
        <begin position="6"/>
        <end position="23"/>
    </location>
</feature>
<protein>
    <recommendedName>
        <fullName evidence="4">Nitrate reductase gamma subunit</fullName>
    </recommendedName>
</protein>
<dbReference type="RefSeq" id="WP_020878629.1">
    <property type="nucleotide sequence ID" value="NZ_ATHJ01000125.1"/>
</dbReference>
<dbReference type="EMBL" id="ATHJ01000125">
    <property type="protein sequence ID" value="EPR34037.1"/>
    <property type="molecule type" value="Genomic_DNA"/>
</dbReference>
<keyword evidence="1" id="KW-1133">Transmembrane helix</keyword>
<feature type="transmembrane region" description="Helical" evidence="1">
    <location>
        <begin position="183"/>
        <end position="203"/>
    </location>
</feature>
<gene>
    <name evidence="2" type="ORF">dsmv_3496</name>
</gene>
<evidence type="ECO:0008006" key="4">
    <source>
        <dbReference type="Google" id="ProtNLM"/>
    </source>
</evidence>
<dbReference type="OrthoDB" id="5450521at2"/>
<dbReference type="SUPFAM" id="SSF103501">
    <property type="entry name" value="Respiratory nitrate reductase 1 gamma chain"/>
    <property type="match status" value="1"/>
</dbReference>
<name>S7TA94_DESML</name>
<sequence>MYDFLIGPMLAVTLVVFLGGVVYRVRQFFSLSREVPIDPSALPKTIAEAVEKREKDEFLRIDSAMDMLLKWRLRLKRTMLGKSPVFSAVTIVFHTLLIVLPIVTVGHNILLDDYFGINFPTLSESTVDNLTLLFLVLAGIFFLRRILVAKVRSVTTYRDWIAWLVTVAPFLSGYLAYHQTFNYDVLLLAHIIAGELMLIAIPFTKLIHMPFFFFARFLIRNELTLGNGTRKWVETT</sequence>
<feature type="transmembrane region" description="Helical" evidence="1">
    <location>
        <begin position="130"/>
        <end position="148"/>
    </location>
</feature>
<dbReference type="InterPro" id="IPR036197">
    <property type="entry name" value="NarG-like_sf"/>
</dbReference>
<organism evidence="2 3">
    <name type="scientific">Desulfococcus multivorans DSM 2059</name>
    <dbReference type="NCBI Taxonomy" id="1121405"/>
    <lineage>
        <taxon>Bacteria</taxon>
        <taxon>Pseudomonadati</taxon>
        <taxon>Thermodesulfobacteriota</taxon>
        <taxon>Desulfobacteria</taxon>
        <taxon>Desulfobacterales</taxon>
        <taxon>Desulfococcaceae</taxon>
        <taxon>Desulfococcus</taxon>
    </lineage>
</organism>
<keyword evidence="1" id="KW-0472">Membrane</keyword>
<feature type="transmembrane region" description="Helical" evidence="1">
    <location>
        <begin position="160"/>
        <end position="177"/>
    </location>
</feature>
<proteinExistence type="predicted"/>
<feature type="transmembrane region" description="Helical" evidence="1">
    <location>
        <begin position="85"/>
        <end position="110"/>
    </location>
</feature>
<keyword evidence="1" id="KW-0812">Transmembrane</keyword>
<dbReference type="Gene3D" id="1.20.950.20">
    <property type="entry name" value="Transmembrane di-heme cytochromes, Chain C"/>
    <property type="match status" value="1"/>
</dbReference>
<dbReference type="eggNOG" id="COG2181">
    <property type="taxonomic scope" value="Bacteria"/>
</dbReference>
<keyword evidence="3" id="KW-1185">Reference proteome</keyword>
<evidence type="ECO:0000313" key="2">
    <source>
        <dbReference type="EMBL" id="EPR34037.1"/>
    </source>
</evidence>